<dbReference type="InterPro" id="IPR001365">
    <property type="entry name" value="A_deaminase_dom"/>
</dbReference>
<evidence type="ECO:0000256" key="4">
    <source>
        <dbReference type="ARBA" id="ARBA00022801"/>
    </source>
</evidence>
<dbReference type="NCBIfam" id="TIGR01430">
    <property type="entry name" value="aden_deam"/>
    <property type="match status" value="1"/>
</dbReference>
<dbReference type="OrthoDB" id="105475at2"/>
<keyword evidence="8" id="KW-1185">Reference proteome</keyword>
<evidence type="ECO:0000256" key="3">
    <source>
        <dbReference type="ARBA" id="ARBA00022723"/>
    </source>
</evidence>
<organism evidence="7 8">
    <name type="scientific">Mycolicibacterium canariasense</name>
    <name type="common">Mycobacterium canariasense</name>
    <dbReference type="NCBI Taxonomy" id="228230"/>
    <lineage>
        <taxon>Bacteria</taxon>
        <taxon>Bacillati</taxon>
        <taxon>Actinomycetota</taxon>
        <taxon>Actinomycetes</taxon>
        <taxon>Mycobacteriales</taxon>
        <taxon>Mycobacteriaceae</taxon>
        <taxon>Mycolicibacterium</taxon>
    </lineage>
</organism>
<keyword evidence="3" id="KW-0479">Metal-binding</keyword>
<dbReference type="GO" id="GO:0005829">
    <property type="term" value="C:cytosol"/>
    <property type="evidence" value="ECO:0007669"/>
    <property type="project" value="TreeGrafter"/>
</dbReference>
<evidence type="ECO:0000256" key="1">
    <source>
        <dbReference type="ARBA" id="ARBA00001947"/>
    </source>
</evidence>
<name>A0A100W8N6_MYCCR</name>
<evidence type="ECO:0000256" key="2">
    <source>
        <dbReference type="ARBA" id="ARBA00006676"/>
    </source>
</evidence>
<reference evidence="8" key="1">
    <citation type="journal article" date="2016" name="Genome Announc.">
        <title>Draft Genome Sequences of Five Rapidly Growing Mycobacterium Species, M. thermoresistibile, M. fortuitum subsp. acetamidolyticum, M. canariasense, M. brisbanense, and M. novocastrense.</title>
        <authorList>
            <person name="Katahira K."/>
            <person name="Ogura Y."/>
            <person name="Gotoh Y."/>
            <person name="Hayashi T."/>
        </authorList>
    </citation>
    <scope>NUCLEOTIDE SEQUENCE [LARGE SCALE GENOMIC DNA]</scope>
    <source>
        <strain evidence="8">JCM15298</strain>
    </source>
</reference>
<dbReference type="GO" id="GO:0043103">
    <property type="term" value="P:hypoxanthine salvage"/>
    <property type="evidence" value="ECO:0007669"/>
    <property type="project" value="TreeGrafter"/>
</dbReference>
<dbReference type="EMBL" id="BCSY01000028">
    <property type="protein sequence ID" value="GAS93862.1"/>
    <property type="molecule type" value="Genomic_DNA"/>
</dbReference>
<dbReference type="SUPFAM" id="SSF51556">
    <property type="entry name" value="Metallo-dependent hydrolases"/>
    <property type="match status" value="1"/>
</dbReference>
<evidence type="ECO:0000313" key="8">
    <source>
        <dbReference type="Proteomes" id="UP000069443"/>
    </source>
</evidence>
<dbReference type="Proteomes" id="UP000069443">
    <property type="component" value="Unassembled WGS sequence"/>
</dbReference>
<comment type="similarity">
    <text evidence="2">Belongs to the metallo-dependent hydrolases superfamily. Adenosine and AMP deaminases family.</text>
</comment>
<keyword evidence="4" id="KW-0378">Hydrolase</keyword>
<reference evidence="8" key="2">
    <citation type="submission" date="2016-02" db="EMBL/GenBank/DDBJ databases">
        <title>Draft genome sequence of five rapidly growing Mycobacterium species.</title>
        <authorList>
            <person name="Katahira K."/>
            <person name="Gotou Y."/>
            <person name="Iida K."/>
            <person name="Ogura Y."/>
            <person name="Hayashi T."/>
        </authorList>
    </citation>
    <scope>NUCLEOTIDE SEQUENCE [LARGE SCALE GENOMIC DNA]</scope>
    <source>
        <strain evidence="8">JCM15298</strain>
    </source>
</reference>
<dbReference type="AlphaFoldDB" id="A0A100W8N6"/>
<dbReference type="STRING" id="228230.RMCC_0828"/>
<dbReference type="PANTHER" id="PTHR43114">
    <property type="entry name" value="ADENINE DEAMINASE"/>
    <property type="match status" value="1"/>
</dbReference>
<dbReference type="Gene3D" id="3.20.20.140">
    <property type="entry name" value="Metal-dependent hydrolases"/>
    <property type="match status" value="1"/>
</dbReference>
<evidence type="ECO:0000256" key="5">
    <source>
        <dbReference type="ARBA" id="ARBA00022833"/>
    </source>
</evidence>
<dbReference type="GO" id="GO:0046872">
    <property type="term" value="F:metal ion binding"/>
    <property type="evidence" value="ECO:0007669"/>
    <property type="project" value="UniProtKB-KW"/>
</dbReference>
<dbReference type="GO" id="GO:0006146">
    <property type="term" value="P:adenine catabolic process"/>
    <property type="evidence" value="ECO:0007669"/>
    <property type="project" value="TreeGrafter"/>
</dbReference>
<dbReference type="InterPro" id="IPR006330">
    <property type="entry name" value="Ado/ade_deaminase"/>
</dbReference>
<proteinExistence type="inferred from homology"/>
<evidence type="ECO:0000259" key="6">
    <source>
        <dbReference type="Pfam" id="PF00962"/>
    </source>
</evidence>
<dbReference type="InterPro" id="IPR032466">
    <property type="entry name" value="Metal_Hydrolase"/>
</dbReference>
<accession>A0A100W8N6</accession>
<protein>
    <submittedName>
        <fullName evidence="7">Adenosine deaminase Add</fullName>
    </submittedName>
</protein>
<evidence type="ECO:0000313" key="7">
    <source>
        <dbReference type="EMBL" id="GAS93862.1"/>
    </source>
</evidence>
<dbReference type="Pfam" id="PF00962">
    <property type="entry name" value="A_deaminase"/>
    <property type="match status" value="1"/>
</dbReference>
<dbReference type="PANTHER" id="PTHR43114:SF6">
    <property type="entry name" value="ADENINE DEAMINASE"/>
    <property type="match status" value="1"/>
</dbReference>
<comment type="caution">
    <text evidence="7">The sequence shown here is derived from an EMBL/GenBank/DDBJ whole genome shotgun (WGS) entry which is preliminary data.</text>
</comment>
<dbReference type="GO" id="GO:0000034">
    <property type="term" value="F:adenine deaminase activity"/>
    <property type="evidence" value="ECO:0007669"/>
    <property type="project" value="TreeGrafter"/>
</dbReference>
<comment type="cofactor">
    <cofactor evidence="1">
        <name>Zn(2+)</name>
        <dbReference type="ChEBI" id="CHEBI:29105"/>
    </cofactor>
</comment>
<sequence>MISRDVAQRIPKVSLHCHLLGSVPAATAVELTARNGVRIPGNPGADSVYDSAAYEDLGEFLSVYDLIGAALHDRDDYRRITYESLTTFGADHNVWYREIFVSPQPSPLPYPTALAGILDGIRDARTDTGIESRIIIAINRQHTVAEALSLVEQVIEHRVDEVLGIGLDYEEVLGPPAPFAPVYALAQKAGLSRTAHSESGPPAQIEVLLDELHCTRIDHGYHVVTDERVTQRCVEEQVPFTCTPVSSDIGRYSGSGDGSHRRIRQMVDAGLRVCIDSDDPPMFGTDPSNDYYAVGNALGYDVAQMVTFTANAIDACWLDSSDKDALRARLASWTDHGMEMNR</sequence>
<keyword evidence="5" id="KW-0862">Zinc</keyword>
<gene>
    <name evidence="7" type="primary">add3</name>
    <name evidence="7" type="ORF">RMCC_0828</name>
</gene>
<feature type="domain" description="Adenosine deaminase" evidence="6">
    <location>
        <begin position="11"/>
        <end position="332"/>
    </location>
</feature>